<dbReference type="Proteomes" id="UP000580861">
    <property type="component" value="Unassembled WGS sequence"/>
</dbReference>
<sequence length="254" mass="29244">MSWPDWGNVPSWASTGALILALATFVRTNHEKKREQVDSFSIWTTLKISVLEDGPEKGKYLEPEVIIKNDSKKHLRITQVGYSANCLWQIPDPSGIAYEALTDTRLRVQEGRRFSWVQDLKSLKPEEERTVPLGGLMLETPPQEDARIHYEAQIKIEFVHLVDHIGRRWQVVPDGKALPKRAYWFRFYRAQWKIPRPDHPWHTRMSKTFAHALMNRRAKDPNSSSPLGVRYHLPNSGGASIFVITERTPPASND</sequence>
<dbReference type="AlphaFoldDB" id="A0A841BGK7"/>
<accession>A0A841BGK7</accession>
<comment type="caution">
    <text evidence="1">The sequence shown here is derived from an EMBL/GenBank/DDBJ whole genome shotgun (WGS) entry which is preliminary data.</text>
</comment>
<protein>
    <submittedName>
        <fullName evidence="1">Uncharacterized protein</fullName>
    </submittedName>
</protein>
<dbReference type="EMBL" id="JACHMX010000001">
    <property type="protein sequence ID" value="MBB5857644.1"/>
    <property type="molecule type" value="Genomic_DNA"/>
</dbReference>
<gene>
    <name evidence="1" type="ORF">HDA45_007731</name>
</gene>
<evidence type="ECO:0000313" key="1">
    <source>
        <dbReference type="EMBL" id="MBB5857644.1"/>
    </source>
</evidence>
<proteinExistence type="predicted"/>
<evidence type="ECO:0000313" key="2">
    <source>
        <dbReference type="Proteomes" id="UP000580861"/>
    </source>
</evidence>
<name>A0A841BGK7_9PSEU</name>
<keyword evidence="2" id="KW-1185">Reference proteome</keyword>
<dbReference type="RefSeq" id="WP_378316558.1">
    <property type="nucleotide sequence ID" value="NZ_JBHTHS010000002.1"/>
</dbReference>
<reference evidence="1 2" key="1">
    <citation type="submission" date="2020-08" db="EMBL/GenBank/DDBJ databases">
        <title>Sequencing the genomes of 1000 actinobacteria strains.</title>
        <authorList>
            <person name="Klenk H.-P."/>
        </authorList>
    </citation>
    <scope>NUCLEOTIDE SEQUENCE [LARGE SCALE GENOMIC DNA]</scope>
    <source>
        <strain evidence="1 2">DSM 45272</strain>
    </source>
</reference>
<organism evidence="1 2">
    <name type="scientific">Amycolatopsis umgeniensis</name>
    <dbReference type="NCBI Taxonomy" id="336628"/>
    <lineage>
        <taxon>Bacteria</taxon>
        <taxon>Bacillati</taxon>
        <taxon>Actinomycetota</taxon>
        <taxon>Actinomycetes</taxon>
        <taxon>Pseudonocardiales</taxon>
        <taxon>Pseudonocardiaceae</taxon>
        <taxon>Amycolatopsis</taxon>
    </lineage>
</organism>